<dbReference type="PROSITE" id="PS00211">
    <property type="entry name" value="ABC_TRANSPORTER_1"/>
    <property type="match status" value="1"/>
</dbReference>
<dbReference type="SMART" id="SM00382">
    <property type="entry name" value="AAA"/>
    <property type="match status" value="1"/>
</dbReference>
<dbReference type="CDD" id="cd18572">
    <property type="entry name" value="ABC_6TM_TAP"/>
    <property type="match status" value="1"/>
</dbReference>
<feature type="domain" description="ABC transmembrane type-1" evidence="14">
    <location>
        <begin position="208"/>
        <end position="489"/>
    </location>
</feature>
<keyword evidence="3" id="KW-0813">Transport</keyword>
<feature type="transmembrane region" description="Helical" evidence="12">
    <location>
        <begin position="324"/>
        <end position="342"/>
    </location>
</feature>
<evidence type="ECO:0000256" key="4">
    <source>
        <dbReference type="ARBA" id="ARBA00022692"/>
    </source>
</evidence>
<proteinExistence type="inferred from homology"/>
<keyword evidence="9 12" id="KW-1133">Transmembrane helix</keyword>
<evidence type="ECO:0000256" key="6">
    <source>
        <dbReference type="ARBA" id="ARBA00022840"/>
    </source>
</evidence>
<protein>
    <submittedName>
        <fullName evidence="15">Uncharacterized protein</fullName>
    </submittedName>
</protein>
<dbReference type="SUPFAM" id="SSF90123">
    <property type="entry name" value="ABC transporter transmembrane region"/>
    <property type="match status" value="1"/>
</dbReference>
<dbReference type="GO" id="GO:0005524">
    <property type="term" value="F:ATP binding"/>
    <property type="evidence" value="ECO:0007669"/>
    <property type="project" value="UniProtKB-KW"/>
</dbReference>
<dbReference type="FunFam" id="1.20.1560.10:FF:000271">
    <property type="entry name" value="HAlF transporter (PGP related)"/>
    <property type="match status" value="1"/>
</dbReference>
<dbReference type="PIRSF" id="PIRSF002773">
    <property type="entry name" value="ABC_prm/ATPase_B"/>
    <property type="match status" value="1"/>
</dbReference>
<evidence type="ECO:0000256" key="11">
    <source>
        <dbReference type="SAM" id="MobiDB-lite"/>
    </source>
</evidence>
<evidence type="ECO:0000256" key="8">
    <source>
        <dbReference type="ARBA" id="ARBA00022967"/>
    </source>
</evidence>
<evidence type="ECO:0000256" key="7">
    <source>
        <dbReference type="ARBA" id="ARBA00022856"/>
    </source>
</evidence>
<evidence type="ECO:0000256" key="10">
    <source>
        <dbReference type="ARBA" id="ARBA00023136"/>
    </source>
</evidence>
<evidence type="ECO:0000259" key="14">
    <source>
        <dbReference type="PROSITE" id="PS50929"/>
    </source>
</evidence>
<keyword evidence="10 12" id="KW-0472">Membrane</keyword>
<accession>A0A2G5VMF6</accession>
<dbReference type="GO" id="GO:0012505">
    <property type="term" value="C:endomembrane system"/>
    <property type="evidence" value="ECO:0007669"/>
    <property type="project" value="UniProtKB-SubCell"/>
</dbReference>
<evidence type="ECO:0000313" key="16">
    <source>
        <dbReference type="Proteomes" id="UP000230233"/>
    </source>
</evidence>
<keyword evidence="16" id="KW-1185">Reference proteome</keyword>
<dbReference type="InterPro" id="IPR036640">
    <property type="entry name" value="ABC1_TM_sf"/>
</dbReference>
<dbReference type="InterPro" id="IPR011527">
    <property type="entry name" value="ABC1_TM_dom"/>
</dbReference>
<name>A0A2G5VMF6_9PELO</name>
<keyword evidence="7" id="KW-0571">Peptide transport</keyword>
<feature type="transmembrane region" description="Helical" evidence="12">
    <location>
        <begin position="424"/>
        <end position="448"/>
    </location>
</feature>
<feature type="transmembrane region" description="Helical" evidence="12">
    <location>
        <begin position="127"/>
        <end position="144"/>
    </location>
</feature>
<evidence type="ECO:0000256" key="1">
    <source>
        <dbReference type="ARBA" id="ARBA00004127"/>
    </source>
</evidence>
<organism evidence="15 16">
    <name type="scientific">Caenorhabditis nigoni</name>
    <dbReference type="NCBI Taxonomy" id="1611254"/>
    <lineage>
        <taxon>Eukaryota</taxon>
        <taxon>Metazoa</taxon>
        <taxon>Ecdysozoa</taxon>
        <taxon>Nematoda</taxon>
        <taxon>Chromadorea</taxon>
        <taxon>Rhabditida</taxon>
        <taxon>Rhabditina</taxon>
        <taxon>Rhabditomorpha</taxon>
        <taxon>Rhabditoidea</taxon>
        <taxon>Rhabditidae</taxon>
        <taxon>Peloderinae</taxon>
        <taxon>Caenorhabditis</taxon>
    </lineage>
</organism>
<dbReference type="Gene3D" id="1.20.1560.10">
    <property type="entry name" value="ABC transporter type 1, transmembrane domain"/>
    <property type="match status" value="1"/>
</dbReference>
<dbReference type="PANTHER" id="PTHR43394">
    <property type="entry name" value="ATP-DEPENDENT PERMEASE MDL1, MITOCHONDRIAL"/>
    <property type="match status" value="1"/>
</dbReference>
<feature type="region of interest" description="Disordered" evidence="11">
    <location>
        <begin position="877"/>
        <end position="901"/>
    </location>
</feature>
<feature type="transmembrane region" description="Helical" evidence="12">
    <location>
        <begin position="92"/>
        <end position="115"/>
    </location>
</feature>
<evidence type="ECO:0000256" key="12">
    <source>
        <dbReference type="SAM" id="Phobius"/>
    </source>
</evidence>
<dbReference type="SUPFAM" id="SSF52540">
    <property type="entry name" value="P-loop containing nucleoside triphosphate hydrolases"/>
    <property type="match status" value="2"/>
</dbReference>
<comment type="subcellular location">
    <subcellularLocation>
        <location evidence="1">Endomembrane system</location>
        <topology evidence="1">Multi-pass membrane protein</topology>
    </subcellularLocation>
</comment>
<sequence length="918" mass="101986">MTSSLYTGGQALFICLAFIGLDILVNVFGLAWNGKYFTFANIAHWFDLANYSFLKNPVDFLAVALIRDSILLGGAVSAWASPSGFSQVAENVKNVVFAAMLLIVAFAPSKLLAFYEDDNIRLAVGDWILMIWCIFASLLLQGIWTSVLTHVTEVAAGTGDSLLFGDAEHEERLRQEEAEKAAEQRETFQLLYRLLGYMGRQWKYYGMAFFFLFCYSLSRVFIPYYTGEVVTAVFGDKASYERLHRTVLIMGLLSLASTVFGGLRGGSFTYAHATIDRQIRNDLFRSVVKQEIGFFDMNKTGEICSRLSADCQTMSNTLSLYMNVLTRNLTMLFGSLIFMFTLSWKLSMITLINIPIIFLVNKIFGVWYDMLSEETQNSVAKANDVAEEVLSSIRTVKSFACENYESSRFMTFLNVTLKIATRKVFVVIGLIWSNELLQMGILTIVLWYGGHLVIDGKVESGLLVSFLLYQFQLGENLRELGEVWNGLMQAVGASRKVFEFIDRPPRVENTGTYAPDSMTGKIEFRHVAFSYPIRPDLPIMEDLTFTVEPGEVVALVGPSGGGKSSCIAMLEHFYEPTSGEELGEVWNGLMQAVGASRKVFEFIDRPPRVENTGTYAPDSMTGKIEFRHVAFSYPIRPDLPIMEDLTFTVEPGEVVALVGPSGGGKSSCIAMLEHFYEPTSGEVLIDGVPVREYDHKFLHTKVALVGQEPVLYARSVTENIGYGLDKYDDDMVQKSAKLANAHTFIMNDTTDGYNTNVGEKGSQMSGGQKQRIAIARALVRQPVVLLLDEATSALDAESEHTVQEAISKNLKGKTVILIAHRLSTVENADKIVVINKGKVEQLGNHKTLMEQEGLYKQLVQRQMMSGEDGLDDEIEEVEPIRDGAGSGRSTRAGARRIRSPSQSISQSFLGTSFASSYL</sequence>
<feature type="transmembrane region" description="Helical" evidence="12">
    <location>
        <begin position="348"/>
        <end position="368"/>
    </location>
</feature>
<dbReference type="Proteomes" id="UP000230233">
    <property type="component" value="Chromosome I"/>
</dbReference>
<feature type="transmembrane region" description="Helical" evidence="12">
    <location>
        <begin position="204"/>
        <end position="226"/>
    </location>
</feature>
<dbReference type="PROSITE" id="PS50929">
    <property type="entry name" value="ABC_TM1F"/>
    <property type="match status" value="1"/>
</dbReference>
<reference evidence="16" key="1">
    <citation type="submission" date="2017-10" db="EMBL/GenBank/DDBJ databases">
        <title>Rapid genome shrinkage in a self-fertile nematode reveals novel sperm competition proteins.</title>
        <authorList>
            <person name="Yin D."/>
            <person name="Schwarz E.M."/>
            <person name="Thomas C.G."/>
            <person name="Felde R.L."/>
            <person name="Korf I.F."/>
            <person name="Cutter A.D."/>
            <person name="Schartner C.M."/>
            <person name="Ralston E.J."/>
            <person name="Meyer B.J."/>
            <person name="Haag E.S."/>
        </authorList>
    </citation>
    <scope>NUCLEOTIDE SEQUENCE [LARGE SCALE GENOMIC DNA]</scope>
    <source>
        <strain evidence="16">JU1422</strain>
    </source>
</reference>
<comment type="similarity">
    <text evidence="2">Belongs to the ABC transporter superfamily. ABCB family. MHC peptide exporter (TC 3.A.1.209) subfamily.</text>
</comment>
<dbReference type="STRING" id="1611254.A0A2G5VMF6"/>
<keyword evidence="6" id="KW-0067">ATP-binding</keyword>
<dbReference type="InterPro" id="IPR017871">
    <property type="entry name" value="ABC_transporter-like_CS"/>
</dbReference>
<dbReference type="Pfam" id="PF00005">
    <property type="entry name" value="ABC_tran"/>
    <property type="match status" value="2"/>
</dbReference>
<dbReference type="Pfam" id="PF00664">
    <property type="entry name" value="ABC_membrane"/>
    <property type="match status" value="1"/>
</dbReference>
<feature type="domain" description="ABC transporter" evidence="13">
    <location>
        <begin position="624"/>
        <end position="861"/>
    </location>
</feature>
<feature type="transmembrane region" description="Helical" evidence="12">
    <location>
        <begin position="12"/>
        <end position="32"/>
    </location>
</feature>
<feature type="transmembrane region" description="Helical" evidence="12">
    <location>
        <begin position="246"/>
        <end position="263"/>
    </location>
</feature>
<keyword evidence="8" id="KW-1278">Translocase</keyword>
<evidence type="ECO:0000259" key="13">
    <source>
        <dbReference type="PROSITE" id="PS50893"/>
    </source>
</evidence>
<dbReference type="InterPro" id="IPR039421">
    <property type="entry name" value="Type_1_exporter"/>
</dbReference>
<keyword evidence="4 12" id="KW-0812">Transmembrane</keyword>
<dbReference type="PANTHER" id="PTHR43394:SF19">
    <property type="entry name" value="ABC TRANSPORTER B FAMILY"/>
    <property type="match status" value="1"/>
</dbReference>
<keyword evidence="5" id="KW-0547">Nucleotide-binding</keyword>
<dbReference type="EMBL" id="PDUG01000001">
    <property type="protein sequence ID" value="PIC52857.1"/>
    <property type="molecule type" value="Genomic_DNA"/>
</dbReference>
<dbReference type="GO" id="GO:0015421">
    <property type="term" value="F:ABC-type oligopeptide transporter activity"/>
    <property type="evidence" value="ECO:0007669"/>
    <property type="project" value="TreeGrafter"/>
</dbReference>
<dbReference type="FunFam" id="3.40.50.300:FF:000140">
    <property type="entry name" value="Lipid A export ATP-binding/permease protein MsbA"/>
    <property type="match status" value="1"/>
</dbReference>
<dbReference type="OrthoDB" id="6500128at2759"/>
<evidence type="ECO:0000256" key="5">
    <source>
        <dbReference type="ARBA" id="ARBA00022741"/>
    </source>
</evidence>
<evidence type="ECO:0000256" key="3">
    <source>
        <dbReference type="ARBA" id="ARBA00022448"/>
    </source>
</evidence>
<evidence type="ECO:0000256" key="2">
    <source>
        <dbReference type="ARBA" id="ARBA00006493"/>
    </source>
</evidence>
<gene>
    <name evidence="15" type="primary">Cni-haf-9</name>
    <name evidence="15" type="synonym">Cnig_chr_I.g2795</name>
    <name evidence="15" type="ORF">B9Z55_002795</name>
</gene>
<dbReference type="InterPro" id="IPR027417">
    <property type="entry name" value="P-loop_NTPase"/>
</dbReference>
<dbReference type="Gene3D" id="3.40.50.300">
    <property type="entry name" value="P-loop containing nucleotide triphosphate hydrolases"/>
    <property type="match status" value="2"/>
</dbReference>
<comment type="caution">
    <text evidence="15">The sequence shown here is derived from an EMBL/GenBank/DDBJ whole genome shotgun (WGS) entry which is preliminary data.</text>
</comment>
<dbReference type="InterPro" id="IPR003593">
    <property type="entry name" value="AAA+_ATPase"/>
</dbReference>
<evidence type="ECO:0000313" key="15">
    <source>
        <dbReference type="EMBL" id="PIC52857.1"/>
    </source>
</evidence>
<dbReference type="AlphaFoldDB" id="A0A2G5VMF6"/>
<dbReference type="InterPro" id="IPR003439">
    <property type="entry name" value="ABC_transporter-like_ATP-bd"/>
</dbReference>
<dbReference type="CDD" id="cd03249">
    <property type="entry name" value="ABC_MTABC3_MDL1_MDL2"/>
    <property type="match status" value="1"/>
</dbReference>
<dbReference type="PROSITE" id="PS50893">
    <property type="entry name" value="ABC_TRANSPORTER_2"/>
    <property type="match status" value="1"/>
</dbReference>
<dbReference type="GO" id="GO:0016020">
    <property type="term" value="C:membrane"/>
    <property type="evidence" value="ECO:0007669"/>
    <property type="project" value="InterPro"/>
</dbReference>
<evidence type="ECO:0000256" key="9">
    <source>
        <dbReference type="ARBA" id="ARBA00022989"/>
    </source>
</evidence>
<dbReference type="GO" id="GO:0016887">
    <property type="term" value="F:ATP hydrolysis activity"/>
    <property type="evidence" value="ECO:0007669"/>
    <property type="project" value="InterPro"/>
</dbReference>
<keyword evidence="7" id="KW-0653">Protein transport</keyword>